<dbReference type="Proteomes" id="UP000011910">
    <property type="component" value="Unassembled WGS sequence"/>
</dbReference>
<gene>
    <name evidence="2" type="ORF">ADICEAN_01399</name>
</gene>
<feature type="chain" id="PRO_5004081944" evidence="1">
    <location>
        <begin position="24"/>
        <end position="473"/>
    </location>
</feature>
<dbReference type="SUPFAM" id="SSF48317">
    <property type="entry name" value="Acid phosphatase/Vanadium-dependent haloperoxidase"/>
    <property type="match status" value="1"/>
</dbReference>
<name>M7N8C7_9BACT</name>
<protein>
    <submittedName>
        <fullName evidence="2">PAP2 superfamily protein</fullName>
    </submittedName>
</protein>
<comment type="caution">
    <text evidence="2">The sequence shown here is derived from an EMBL/GenBank/DDBJ whole genome shotgun (WGS) entry which is preliminary data.</text>
</comment>
<reference evidence="2 3" key="1">
    <citation type="journal article" date="2013" name="Genome Announc.">
        <title>Draft Genome Sequence of Cesiribacter andamanensis Strain AMV16T, Isolated from a Soil Sample from a Mud Volcano in the Andaman Islands, India.</title>
        <authorList>
            <person name="Shivaji S."/>
            <person name="Ara S."/>
            <person name="Begum Z."/>
            <person name="Srinivas T.N."/>
            <person name="Singh A."/>
            <person name="Kumar Pinnaka A."/>
        </authorList>
    </citation>
    <scope>NUCLEOTIDE SEQUENCE [LARGE SCALE GENOMIC DNA]</scope>
    <source>
        <strain evidence="2 3">AMV16</strain>
    </source>
</reference>
<dbReference type="PANTHER" id="PTHR34599:SF1">
    <property type="entry name" value="PHOSPHATIDIC ACID PHOSPHATASE TYPE 2_HALOPEROXIDASE DOMAIN-CONTAINING PROTEIN"/>
    <property type="match status" value="1"/>
</dbReference>
<proteinExistence type="predicted"/>
<dbReference type="InterPro" id="IPR036938">
    <property type="entry name" value="PAP2/HPO_sf"/>
</dbReference>
<keyword evidence="1" id="KW-0732">Signal</keyword>
<dbReference type="PANTHER" id="PTHR34599">
    <property type="entry name" value="PEROXIDASE-RELATED"/>
    <property type="match status" value="1"/>
</dbReference>
<dbReference type="STRING" id="1279009.ADICEAN_01399"/>
<feature type="signal peptide" evidence="1">
    <location>
        <begin position="1"/>
        <end position="23"/>
    </location>
</feature>
<dbReference type="eggNOG" id="COG0671">
    <property type="taxonomic scope" value="Bacteria"/>
</dbReference>
<accession>M7N8C7</accession>
<dbReference type="EMBL" id="AODQ01000025">
    <property type="protein sequence ID" value="EMR03466.1"/>
    <property type="molecule type" value="Genomic_DNA"/>
</dbReference>
<evidence type="ECO:0000313" key="3">
    <source>
        <dbReference type="Proteomes" id="UP000011910"/>
    </source>
</evidence>
<dbReference type="Gene3D" id="1.10.606.20">
    <property type="match status" value="1"/>
</dbReference>
<dbReference type="InterPro" id="IPR052559">
    <property type="entry name" value="V-haloperoxidase"/>
</dbReference>
<evidence type="ECO:0000256" key="1">
    <source>
        <dbReference type="SAM" id="SignalP"/>
    </source>
</evidence>
<dbReference type="OrthoDB" id="7793240at2"/>
<sequence>MKKRMSCAPLVMIAVVAMFFSCEEEVPTVHQIEESQGVAKEMGHLKQTKTYSAEVVQHWLALQTAMLYDPASKNASFGLNANRIMAYSGVAAYEAVVPGMPAYQSLSGQLSEMPQMPKTEPGKAYHWPTSANAALAEVSRELFGVFYDAQAAAQLEHELNQAAMLAIDNPEIFTRSVAFGKAVGAKIVEWAATDRPWTSWPVYTIPAWEPGVWNPMNGATTVPNGLAYWGYTRTMVPGSINNTVSPIMPYSEDPASAYYQDMLEVYEVSMHLTLEERIQAKYYDDPASKGYPGGAHYYSVLTQVMEQLNPPLDLAAIGFAKAGMSLFDGTIGSFRAKFTYNTERPIQYINRVFGATDPVAQHWTSYIPNPPYGDFPSNHAVFSSSFAHALTTVFGDNVSFSNSTYAGKEVDLGGGFGIRDLGSRHYSSFYDMVQDIAYSRLFGGIHTRYACEEGMKQGMKTAMNIDAKVSFKK</sequence>
<dbReference type="PROSITE" id="PS51257">
    <property type="entry name" value="PROKAR_LIPOPROTEIN"/>
    <property type="match status" value="1"/>
</dbReference>
<dbReference type="RefSeq" id="WP_009194799.1">
    <property type="nucleotide sequence ID" value="NZ_AODQ01000025.1"/>
</dbReference>
<organism evidence="2 3">
    <name type="scientific">Cesiribacter andamanensis AMV16</name>
    <dbReference type="NCBI Taxonomy" id="1279009"/>
    <lineage>
        <taxon>Bacteria</taxon>
        <taxon>Pseudomonadati</taxon>
        <taxon>Bacteroidota</taxon>
        <taxon>Cytophagia</taxon>
        <taxon>Cytophagales</taxon>
        <taxon>Cesiribacteraceae</taxon>
        <taxon>Cesiribacter</taxon>
    </lineage>
</organism>
<evidence type="ECO:0000313" key="2">
    <source>
        <dbReference type="EMBL" id="EMR03466.1"/>
    </source>
</evidence>
<dbReference type="AlphaFoldDB" id="M7N8C7"/>
<keyword evidence="3" id="KW-1185">Reference proteome</keyword>